<proteinExistence type="predicted"/>
<gene>
    <name evidence="4" type="ORF">NLU14_21115</name>
</gene>
<feature type="region of interest" description="Disordered" evidence="1">
    <location>
        <begin position="342"/>
        <end position="361"/>
    </location>
</feature>
<keyword evidence="5" id="KW-1185">Reference proteome</keyword>
<reference evidence="4" key="1">
    <citation type="submission" date="2022-07" db="EMBL/GenBank/DDBJ databases">
        <title>Marinobacter iranensis a new bacterium isolate from a hipersaline lake in Iran.</title>
        <authorList>
            <person name="Mohammad A.M.A."/>
            <person name="Cristina S.-P."/>
            <person name="Antonio V."/>
        </authorList>
    </citation>
    <scope>NUCLEOTIDE SEQUENCE</scope>
    <source>
        <strain evidence="4">71-i</strain>
    </source>
</reference>
<evidence type="ECO:0000313" key="5">
    <source>
        <dbReference type="Proteomes" id="UP001143391"/>
    </source>
</evidence>
<evidence type="ECO:0000256" key="1">
    <source>
        <dbReference type="SAM" id="MobiDB-lite"/>
    </source>
</evidence>
<name>A0ABT5YGA1_9GAMM</name>
<evidence type="ECO:0000259" key="3">
    <source>
        <dbReference type="Pfam" id="PF12358"/>
    </source>
</evidence>
<dbReference type="EMBL" id="JANCMW010000024">
    <property type="protein sequence ID" value="MDF0752733.1"/>
    <property type="molecule type" value="Genomic_DNA"/>
</dbReference>
<evidence type="ECO:0000256" key="2">
    <source>
        <dbReference type="SAM" id="Phobius"/>
    </source>
</evidence>
<organism evidence="4 5">
    <name type="scientific">Marinobacter iranensis</name>
    <dbReference type="NCBI Taxonomy" id="2962607"/>
    <lineage>
        <taxon>Bacteria</taxon>
        <taxon>Pseudomonadati</taxon>
        <taxon>Pseudomonadota</taxon>
        <taxon>Gammaproteobacteria</taxon>
        <taxon>Pseudomonadales</taxon>
        <taxon>Marinobacteraceae</taxon>
        <taxon>Marinobacter</taxon>
    </lineage>
</organism>
<keyword evidence="2" id="KW-1133">Transmembrane helix</keyword>
<comment type="caution">
    <text evidence="4">The sequence shown here is derived from an EMBL/GenBank/DDBJ whole genome shotgun (WGS) entry which is preliminary data.</text>
</comment>
<dbReference type="InterPro" id="IPR022104">
    <property type="entry name" value="DUF3644"/>
</dbReference>
<sequence length="361" mass="42023">MKLRKGKTKSILDASIDSALLAVEIYNKPRTTFRSEGFIAMMIIAWTRLFHAYFNVTIGDKYYYKKKNGRYDTVDGERKAWELSTCIKKYGNLDHAVESNINFFMKLRNKIEHRHIEKREVDTLIFGECQSFLFNYETTLIDFFGRTYSINEALVYSLQFSHIRTKQQDKANRSALSKDLSEIVSFVERYRNSLDEATYNSQEYSIKLIQIPKISNTNRADAAVEFVRWDALSEEDKAAYEQLNVIIKDKTVKVQAANVGRLKPSEVVKKVNEGLVGKSITQNLHTTLYKIFSIRPENGADDPFDTQAEFCLYDETHGDYVYQDAWVSFLTHFIQSSGLEPKELRQKERDAEKLDVDQYRM</sequence>
<dbReference type="Proteomes" id="UP001143391">
    <property type="component" value="Unassembled WGS sequence"/>
</dbReference>
<accession>A0ABT5YGA1</accession>
<protein>
    <submittedName>
        <fullName evidence="4">DUF3644 domain-containing protein</fullName>
    </submittedName>
</protein>
<evidence type="ECO:0000313" key="4">
    <source>
        <dbReference type="EMBL" id="MDF0752733.1"/>
    </source>
</evidence>
<feature type="domain" description="DUF3644" evidence="3">
    <location>
        <begin position="11"/>
        <end position="193"/>
    </location>
</feature>
<dbReference type="Pfam" id="PF12358">
    <property type="entry name" value="DUF3644"/>
    <property type="match status" value="1"/>
</dbReference>
<dbReference type="RefSeq" id="WP_275710342.1">
    <property type="nucleotide sequence ID" value="NZ_JANCMW010000024.1"/>
</dbReference>
<feature type="transmembrane region" description="Helical" evidence="2">
    <location>
        <begin position="37"/>
        <end position="54"/>
    </location>
</feature>
<keyword evidence="2" id="KW-0472">Membrane</keyword>
<keyword evidence="2" id="KW-0812">Transmembrane</keyword>